<dbReference type="OrthoDB" id="3261081at2759"/>
<keyword evidence="3" id="KW-1185">Reference proteome</keyword>
<dbReference type="EMBL" id="JAACJM010000107">
    <property type="protein sequence ID" value="KAF5345906.1"/>
    <property type="molecule type" value="Genomic_DNA"/>
</dbReference>
<dbReference type="AlphaFoldDB" id="A0A8H5CQ08"/>
<feature type="region of interest" description="Disordered" evidence="1">
    <location>
        <begin position="1"/>
        <end position="43"/>
    </location>
</feature>
<dbReference type="Proteomes" id="UP000559256">
    <property type="component" value="Unassembled WGS sequence"/>
</dbReference>
<gene>
    <name evidence="2" type="ORF">D9758_011411</name>
</gene>
<evidence type="ECO:0000256" key="1">
    <source>
        <dbReference type="SAM" id="MobiDB-lite"/>
    </source>
</evidence>
<name>A0A8H5CQ08_9AGAR</name>
<organism evidence="2 3">
    <name type="scientific">Tetrapyrgos nigripes</name>
    <dbReference type="NCBI Taxonomy" id="182062"/>
    <lineage>
        <taxon>Eukaryota</taxon>
        <taxon>Fungi</taxon>
        <taxon>Dikarya</taxon>
        <taxon>Basidiomycota</taxon>
        <taxon>Agaricomycotina</taxon>
        <taxon>Agaricomycetes</taxon>
        <taxon>Agaricomycetidae</taxon>
        <taxon>Agaricales</taxon>
        <taxon>Marasmiineae</taxon>
        <taxon>Marasmiaceae</taxon>
        <taxon>Tetrapyrgos</taxon>
    </lineage>
</organism>
<feature type="compositionally biased region" description="Polar residues" evidence="1">
    <location>
        <begin position="14"/>
        <end position="23"/>
    </location>
</feature>
<sequence>MTPPSPTSFSVTTMASSFPLIQNSRSSSSSEEERPKATRRRSLGVPVGVADVANLFVKMRRSSDRAKNAKSNHIISSSGDTPLSHPGVQEAVQSRRRERLEAHEVFYCIGAVNVPTLLRVVRGSLIETTEMLGGNVLLDEQWECTICPPKNRANGTFKVTIRHSASAAKADIVDPHRPIALEKAKGVPGLMTIVRREE</sequence>
<protein>
    <submittedName>
        <fullName evidence="2">Uncharacterized protein</fullName>
    </submittedName>
</protein>
<accession>A0A8H5CQ08</accession>
<reference evidence="2 3" key="1">
    <citation type="journal article" date="2020" name="ISME J.">
        <title>Uncovering the hidden diversity of litter-decomposition mechanisms in mushroom-forming fungi.</title>
        <authorList>
            <person name="Floudas D."/>
            <person name="Bentzer J."/>
            <person name="Ahren D."/>
            <person name="Johansson T."/>
            <person name="Persson P."/>
            <person name="Tunlid A."/>
        </authorList>
    </citation>
    <scope>NUCLEOTIDE SEQUENCE [LARGE SCALE GENOMIC DNA]</scope>
    <source>
        <strain evidence="2 3">CBS 291.85</strain>
    </source>
</reference>
<proteinExistence type="predicted"/>
<feature type="region of interest" description="Disordered" evidence="1">
    <location>
        <begin position="62"/>
        <end position="87"/>
    </location>
</feature>
<comment type="caution">
    <text evidence="2">The sequence shown here is derived from an EMBL/GenBank/DDBJ whole genome shotgun (WGS) entry which is preliminary data.</text>
</comment>
<feature type="compositionally biased region" description="Polar residues" evidence="1">
    <location>
        <begin position="69"/>
        <end position="81"/>
    </location>
</feature>
<evidence type="ECO:0000313" key="3">
    <source>
        <dbReference type="Proteomes" id="UP000559256"/>
    </source>
</evidence>
<evidence type="ECO:0000313" key="2">
    <source>
        <dbReference type="EMBL" id="KAF5345906.1"/>
    </source>
</evidence>